<dbReference type="EMBL" id="KQ090433">
    <property type="protein sequence ID" value="KMS95808.1"/>
    <property type="molecule type" value="Genomic_DNA"/>
</dbReference>
<dbReference type="SUPFAM" id="SSF81383">
    <property type="entry name" value="F-box domain"/>
    <property type="match status" value="1"/>
</dbReference>
<evidence type="ECO:0000313" key="2">
    <source>
        <dbReference type="EMBL" id="KMS95808.1"/>
    </source>
</evidence>
<dbReference type="InterPro" id="IPR006566">
    <property type="entry name" value="FBD"/>
</dbReference>
<dbReference type="InterPro" id="IPR050232">
    <property type="entry name" value="FBL13/AtMIF1-like"/>
</dbReference>
<dbReference type="KEGG" id="bvg:109133745"/>
<dbReference type="Gene3D" id="1.20.1280.50">
    <property type="match status" value="1"/>
</dbReference>
<dbReference type="InterPro" id="IPR032675">
    <property type="entry name" value="LRR_dom_sf"/>
</dbReference>
<dbReference type="InterPro" id="IPR055411">
    <property type="entry name" value="LRR_FXL15/At3g58940/PEG3-like"/>
</dbReference>
<dbReference type="PANTHER" id="PTHR31900:SF31">
    <property type="entry name" value="F-BOX_LRR-REPEAT PROTEIN 13-LIKE"/>
    <property type="match status" value="1"/>
</dbReference>
<keyword evidence="3" id="KW-1185">Reference proteome</keyword>
<sequence length="511" mass="58914">MANSTSSEIISNGRQSNSIEEYTSIEDRLSSLSNPILIKILSHLPILDAIKTSQLSRRWRNVWKGVTTFEFHTRTMKFENAASLLLLLTSPTIRVFKYSYGHSTDYPYWKFRSAEHCYLSLIRRNIEVIQITSNNDDPILVPVPDCVFNCESLVDLDLSACLDWTLKLDEVNDLPSNGTAINLPNLKKLRLRVNDFDYCLLRTLLKFCPVLEDLCLKLDLSNHNVPLEIVSPNLKSLDIDMTVPAKCSDTVIDAPNLAKLKIRDPCSYYRFKTIPASLVEASINFRCFEDGEEVMDWSVQDHARVSSKFIRGMSSVRYLKLHTYPNMHTYFGSEDDEVMPVFHNLTFFKTTMDTHEVWGNLLCTLHCFPNLKHLELKMDDFHISRRRFWCAPIVLPDCLFTKLKRITMKNFKGTNDEIKLVEFILDHAKVLGELHIHAPTIIAYFKQTQLWEECKSCHALFKLSKSFVTCKIVFSGVYINASSNAYKKGLIGCQIRCAEKLVDCEYYAMFR</sequence>
<dbReference type="PROSITE" id="PS50181">
    <property type="entry name" value="FBOX"/>
    <property type="match status" value="1"/>
</dbReference>
<dbReference type="SMART" id="SM00256">
    <property type="entry name" value="FBOX"/>
    <property type="match status" value="1"/>
</dbReference>
<dbReference type="InterPro" id="IPR053781">
    <property type="entry name" value="F-box_AtFBL13-like"/>
</dbReference>
<evidence type="ECO:0000259" key="1">
    <source>
        <dbReference type="PROSITE" id="PS50181"/>
    </source>
</evidence>
<reference evidence="2 3" key="1">
    <citation type="journal article" date="2014" name="Nature">
        <title>The genome of the recently domesticated crop plant sugar beet (Beta vulgaris).</title>
        <authorList>
            <person name="Dohm J.C."/>
            <person name="Minoche A.E."/>
            <person name="Holtgrawe D."/>
            <person name="Capella-Gutierrez S."/>
            <person name="Zakrzewski F."/>
            <person name="Tafer H."/>
            <person name="Rupp O."/>
            <person name="Sorensen T.R."/>
            <person name="Stracke R."/>
            <person name="Reinhardt R."/>
            <person name="Goesmann A."/>
            <person name="Kraft T."/>
            <person name="Schulz B."/>
            <person name="Stadler P.F."/>
            <person name="Schmidt T."/>
            <person name="Gabaldon T."/>
            <person name="Lehrach H."/>
            <person name="Weisshaar B."/>
            <person name="Himmelbauer H."/>
        </authorList>
    </citation>
    <scope>NUCLEOTIDE SEQUENCE [LARGE SCALE GENOMIC DNA]</scope>
    <source>
        <tissue evidence="2">Taproot</tissue>
    </source>
</reference>
<accession>A0A0J8B759</accession>
<evidence type="ECO:0000313" key="3">
    <source>
        <dbReference type="Proteomes" id="UP000035740"/>
    </source>
</evidence>
<dbReference type="AlphaFoldDB" id="A0A0J8B759"/>
<organism evidence="2 3">
    <name type="scientific">Beta vulgaris subsp. vulgaris</name>
    <name type="common">Beet</name>
    <dbReference type="NCBI Taxonomy" id="3555"/>
    <lineage>
        <taxon>Eukaryota</taxon>
        <taxon>Viridiplantae</taxon>
        <taxon>Streptophyta</taxon>
        <taxon>Embryophyta</taxon>
        <taxon>Tracheophyta</taxon>
        <taxon>Spermatophyta</taxon>
        <taxon>Magnoliopsida</taxon>
        <taxon>eudicotyledons</taxon>
        <taxon>Gunneridae</taxon>
        <taxon>Pentapetalae</taxon>
        <taxon>Caryophyllales</taxon>
        <taxon>Chenopodiaceae</taxon>
        <taxon>Betoideae</taxon>
        <taxon>Beta</taxon>
    </lineage>
</organism>
<gene>
    <name evidence="2" type="ORF">BVRB_004660</name>
</gene>
<proteinExistence type="predicted"/>
<dbReference type="Pfam" id="PF00646">
    <property type="entry name" value="F-box"/>
    <property type="match status" value="1"/>
</dbReference>
<dbReference type="Proteomes" id="UP000035740">
    <property type="component" value="Unassembled WGS sequence"/>
</dbReference>
<dbReference type="Pfam" id="PF24758">
    <property type="entry name" value="LRR_At5g56370"/>
    <property type="match status" value="1"/>
</dbReference>
<protein>
    <recommendedName>
        <fullName evidence="1">F-box domain-containing protein</fullName>
    </recommendedName>
</protein>
<dbReference type="PANTHER" id="PTHR31900">
    <property type="entry name" value="F-BOX/RNI SUPERFAMILY PROTEIN-RELATED"/>
    <property type="match status" value="1"/>
</dbReference>
<dbReference type="SUPFAM" id="SSF52047">
    <property type="entry name" value="RNI-like"/>
    <property type="match status" value="1"/>
</dbReference>
<dbReference type="Gene3D" id="3.80.10.10">
    <property type="entry name" value="Ribonuclease Inhibitor"/>
    <property type="match status" value="1"/>
</dbReference>
<dbReference type="OrthoDB" id="677997at2759"/>
<dbReference type="CDD" id="cd22160">
    <property type="entry name" value="F-box_AtFBL13-like"/>
    <property type="match status" value="1"/>
</dbReference>
<dbReference type="Pfam" id="PF08387">
    <property type="entry name" value="FBD"/>
    <property type="match status" value="1"/>
</dbReference>
<dbReference type="SMART" id="SM00579">
    <property type="entry name" value="FBD"/>
    <property type="match status" value="1"/>
</dbReference>
<name>A0A0J8B759_BETVV</name>
<dbReference type="OMA" id="EVECIEM"/>
<dbReference type="InterPro" id="IPR036047">
    <property type="entry name" value="F-box-like_dom_sf"/>
</dbReference>
<dbReference type="InterPro" id="IPR001810">
    <property type="entry name" value="F-box_dom"/>
</dbReference>
<feature type="domain" description="F-box" evidence="1">
    <location>
        <begin position="26"/>
        <end position="72"/>
    </location>
</feature>
<dbReference type="Gramene" id="KMS95808">
    <property type="protein sequence ID" value="KMS95808"/>
    <property type="gene ID" value="BVRB_004660"/>
</dbReference>